<evidence type="ECO:0000256" key="2">
    <source>
        <dbReference type="ARBA" id="ARBA00004687"/>
    </source>
</evidence>
<evidence type="ECO:0000256" key="1">
    <source>
        <dbReference type="ARBA" id="ARBA00004477"/>
    </source>
</evidence>
<dbReference type="GO" id="GO:0005789">
    <property type="term" value="C:endoplasmic reticulum membrane"/>
    <property type="evidence" value="ECO:0007669"/>
    <property type="project" value="UniProtKB-SubCell"/>
</dbReference>
<proteinExistence type="predicted"/>
<comment type="caution">
    <text evidence="9">The sequence shown here is derived from an EMBL/GenBank/DDBJ whole genome shotgun (WGS) entry which is preliminary data.</text>
</comment>
<evidence type="ECO:0000256" key="8">
    <source>
        <dbReference type="SAM" id="Phobius"/>
    </source>
</evidence>
<dbReference type="AlphaFoldDB" id="A0A9Q0GM82"/>
<evidence type="ECO:0000313" key="9">
    <source>
        <dbReference type="EMBL" id="KAJ4851109.1"/>
    </source>
</evidence>
<evidence type="ECO:0008006" key="11">
    <source>
        <dbReference type="Google" id="ProtNLM"/>
    </source>
</evidence>
<feature type="transmembrane region" description="Helical" evidence="8">
    <location>
        <begin position="88"/>
        <end position="111"/>
    </location>
</feature>
<organism evidence="9 10">
    <name type="scientific">Turnera subulata</name>
    <dbReference type="NCBI Taxonomy" id="218843"/>
    <lineage>
        <taxon>Eukaryota</taxon>
        <taxon>Viridiplantae</taxon>
        <taxon>Streptophyta</taxon>
        <taxon>Embryophyta</taxon>
        <taxon>Tracheophyta</taxon>
        <taxon>Spermatophyta</taxon>
        <taxon>Magnoliopsida</taxon>
        <taxon>eudicotyledons</taxon>
        <taxon>Gunneridae</taxon>
        <taxon>Pentapetalae</taxon>
        <taxon>rosids</taxon>
        <taxon>fabids</taxon>
        <taxon>Malpighiales</taxon>
        <taxon>Passifloraceae</taxon>
        <taxon>Turnera</taxon>
    </lineage>
</organism>
<feature type="transmembrane region" description="Helical" evidence="8">
    <location>
        <begin position="123"/>
        <end position="148"/>
    </location>
</feature>
<evidence type="ECO:0000256" key="6">
    <source>
        <dbReference type="ARBA" id="ARBA00022989"/>
    </source>
</evidence>
<reference evidence="9" key="1">
    <citation type="submission" date="2022-02" db="EMBL/GenBank/DDBJ databases">
        <authorList>
            <person name="Henning P.M."/>
            <person name="McCubbin A.G."/>
            <person name="Shore J.S."/>
        </authorList>
    </citation>
    <scope>NUCLEOTIDE SEQUENCE</scope>
    <source>
        <strain evidence="9">F60SS</strain>
        <tissue evidence="9">Leaves</tissue>
    </source>
</reference>
<evidence type="ECO:0000256" key="5">
    <source>
        <dbReference type="ARBA" id="ARBA00022824"/>
    </source>
</evidence>
<feature type="transmembrane region" description="Helical" evidence="8">
    <location>
        <begin position="200"/>
        <end position="219"/>
    </location>
</feature>
<keyword evidence="7 8" id="KW-0472">Membrane</keyword>
<evidence type="ECO:0000256" key="7">
    <source>
        <dbReference type="ARBA" id="ARBA00023136"/>
    </source>
</evidence>
<reference evidence="9" key="2">
    <citation type="journal article" date="2023" name="Plants (Basel)">
        <title>Annotation of the Turnera subulata (Passifloraceae) Draft Genome Reveals the S-Locus Evolved after the Divergence of Turneroideae from Passifloroideae in a Stepwise Manner.</title>
        <authorList>
            <person name="Henning P.M."/>
            <person name="Roalson E.H."/>
            <person name="Mir W."/>
            <person name="McCubbin A.G."/>
            <person name="Shore J.S."/>
        </authorList>
    </citation>
    <scope>NUCLEOTIDE SEQUENCE</scope>
    <source>
        <strain evidence="9">F60SS</strain>
    </source>
</reference>
<evidence type="ECO:0000256" key="3">
    <source>
        <dbReference type="ARBA" id="ARBA00022502"/>
    </source>
</evidence>
<evidence type="ECO:0000313" key="10">
    <source>
        <dbReference type="Proteomes" id="UP001141552"/>
    </source>
</evidence>
<name>A0A9Q0GM82_9ROSI</name>
<sequence>MKEEKKQKKKEPKPATRSVSPPLAFLVHLVCGFGLVAPLSVTHNLFSLTLISDSSSTLRLIWVVETVVMILVYSSFRQNPEQCSYPRAVGRGILALPVVIAGCRPTSIMMYEVIGMQYLAKTINWSLFMSSLMFVPAASVFGSSWTDWQRMFAHTKPNGALEYMICIPAHGAVIGGWLGAWPMPLDWERPWQEWPICVTYGAIMGYLVSTIASLGFVVAHPRRHRLKGD</sequence>
<feature type="transmembrane region" description="Helical" evidence="8">
    <location>
        <begin position="160"/>
        <end position="180"/>
    </location>
</feature>
<keyword evidence="3" id="KW-0337">GPI-anchor biosynthesis</keyword>
<dbReference type="Proteomes" id="UP001141552">
    <property type="component" value="Unassembled WGS sequence"/>
</dbReference>
<dbReference type="EMBL" id="JAKUCV010000127">
    <property type="protein sequence ID" value="KAJ4851109.1"/>
    <property type="molecule type" value="Genomic_DNA"/>
</dbReference>
<dbReference type="OrthoDB" id="17366at2759"/>
<evidence type="ECO:0000256" key="4">
    <source>
        <dbReference type="ARBA" id="ARBA00022692"/>
    </source>
</evidence>
<dbReference type="Pfam" id="PF06699">
    <property type="entry name" value="PIG-F"/>
    <property type="match status" value="1"/>
</dbReference>
<gene>
    <name evidence="9" type="ORF">Tsubulata_022081</name>
</gene>
<accession>A0A9Q0GM82</accession>
<protein>
    <recommendedName>
        <fullName evidence="11">GPI biosynthesis protein Pig-F</fullName>
    </recommendedName>
</protein>
<feature type="transmembrane region" description="Helical" evidence="8">
    <location>
        <begin position="60"/>
        <end position="76"/>
    </location>
</feature>
<keyword evidence="10" id="KW-1185">Reference proteome</keyword>
<comment type="subcellular location">
    <subcellularLocation>
        <location evidence="1">Endoplasmic reticulum membrane</location>
        <topology evidence="1">Multi-pass membrane protein</topology>
    </subcellularLocation>
</comment>
<dbReference type="GO" id="GO:0006506">
    <property type="term" value="P:GPI anchor biosynthetic process"/>
    <property type="evidence" value="ECO:0007669"/>
    <property type="project" value="UniProtKB-KW"/>
</dbReference>
<keyword evidence="4 8" id="KW-0812">Transmembrane</keyword>
<dbReference type="InterPro" id="IPR009580">
    <property type="entry name" value="GPI_biosynthesis_protein_Pig-F"/>
</dbReference>
<comment type="pathway">
    <text evidence="2">Glycolipid biosynthesis; glycosylphosphatidylinositol-anchor biosynthesis.</text>
</comment>
<keyword evidence="5" id="KW-0256">Endoplasmic reticulum</keyword>
<feature type="transmembrane region" description="Helical" evidence="8">
    <location>
        <begin position="21"/>
        <end position="40"/>
    </location>
</feature>
<keyword evidence="6 8" id="KW-1133">Transmembrane helix</keyword>